<accession>A0A937XGJ5</accession>
<feature type="binding site" evidence="5">
    <location>
        <position position="302"/>
    </location>
    <ligand>
        <name>Zn(2+)</name>
        <dbReference type="ChEBI" id="CHEBI:29105"/>
    </ligand>
</feature>
<comment type="caution">
    <text evidence="5">Lacks conserved residue(s) required for the propagation of feature annotation.</text>
</comment>
<reference evidence="7" key="1">
    <citation type="submission" date="2019-03" db="EMBL/GenBank/DDBJ databases">
        <title>Lake Tanganyika Metagenome-Assembled Genomes (MAGs).</title>
        <authorList>
            <person name="Tran P."/>
        </authorList>
    </citation>
    <scope>NUCLEOTIDE SEQUENCE</scope>
    <source>
        <strain evidence="7">K_DeepCast_150m_m2_040</strain>
    </source>
</reference>
<keyword evidence="5" id="KW-0862">Zinc</keyword>
<evidence type="ECO:0000256" key="2">
    <source>
        <dbReference type="ARBA" id="ARBA00022679"/>
    </source>
</evidence>
<dbReference type="EMBL" id="VGIR01000023">
    <property type="protein sequence ID" value="MBM3331236.1"/>
    <property type="molecule type" value="Genomic_DNA"/>
</dbReference>
<dbReference type="PANTHER" id="PTHR46499">
    <property type="entry name" value="QUEUINE TRNA-RIBOSYLTRANSFERASE"/>
    <property type="match status" value="1"/>
</dbReference>
<feature type="domain" description="tRNA-guanine(15) transglycosylase-like" evidence="6">
    <location>
        <begin position="13"/>
        <end position="366"/>
    </location>
</feature>
<dbReference type="InterPro" id="IPR004803">
    <property type="entry name" value="TGT"/>
</dbReference>
<dbReference type="GO" id="GO:0008479">
    <property type="term" value="F:tRNA-guanosine(34) queuine transglycosylase activity"/>
    <property type="evidence" value="ECO:0007669"/>
    <property type="project" value="UniProtKB-UniRule"/>
</dbReference>
<dbReference type="HAMAP" id="MF_00168">
    <property type="entry name" value="Q_tRNA_Tgt"/>
    <property type="match status" value="1"/>
</dbReference>
<comment type="cofactor">
    <cofactor evidence="5">
        <name>Zn(2+)</name>
        <dbReference type="ChEBI" id="CHEBI:29105"/>
    </cofactor>
    <text evidence="5">Binds 1 zinc ion per subunit.</text>
</comment>
<feature type="binding site" evidence="5">
    <location>
        <position position="146"/>
    </location>
    <ligand>
        <name>substrate</name>
    </ligand>
</feature>
<comment type="function">
    <text evidence="5">Catalyzes the base-exchange of a guanine (G) residue with the queuine precursor 7-aminomethyl-7-deazaguanine (PreQ1) at position 34 (anticodon wobble position) in tRNAs with GU(N) anticodons (tRNA-Asp, -Asn, -His and -Tyr). Catalysis occurs through a double-displacement mechanism. The nucleophile active site attacks the C1' of nucleotide 34 to detach the guanine base from the RNA, forming a covalent enzyme-RNA intermediate. The proton acceptor active site deprotonates the incoming PreQ1, allowing a nucleophilic attack on the C1' of the ribose to form the product. After dissociation, two additional enzymatic reactions on the tRNA convert PreQ1 to queuine (Q), resulting in the hypermodified nucleoside queuosine (7-(((4,5-cis-dihydroxy-2-cyclopenten-1-yl)amino)methyl)-7-deazaguanosine).</text>
</comment>
<feature type="binding site" evidence="5">
    <location>
        <position position="333"/>
    </location>
    <ligand>
        <name>Zn(2+)</name>
        <dbReference type="ChEBI" id="CHEBI:29105"/>
    </ligand>
</feature>
<dbReference type="FunFam" id="3.20.20.105:FF:000001">
    <property type="entry name" value="Queuine tRNA-ribosyltransferase"/>
    <property type="match status" value="1"/>
</dbReference>
<gene>
    <name evidence="5 7" type="primary">tgt</name>
    <name evidence="7" type="ORF">FJY68_05200</name>
</gene>
<evidence type="ECO:0000256" key="5">
    <source>
        <dbReference type="HAMAP-Rule" id="MF_00168"/>
    </source>
</evidence>
<dbReference type="SUPFAM" id="SSF51713">
    <property type="entry name" value="tRNA-guanine transglycosylase"/>
    <property type="match status" value="1"/>
</dbReference>
<keyword evidence="5" id="KW-0671">Queuosine biosynthesis</keyword>
<feature type="active site" description="Nucleophile" evidence="5">
    <location>
        <position position="264"/>
    </location>
</feature>
<feature type="binding site" evidence="5">
    <location>
        <position position="307"/>
    </location>
    <ligand>
        <name>Zn(2+)</name>
        <dbReference type="ChEBI" id="CHEBI:29105"/>
    </ligand>
</feature>
<dbReference type="NCBIfam" id="TIGR00430">
    <property type="entry name" value="Q_tRNA_tgt"/>
    <property type="match status" value="1"/>
</dbReference>
<keyword evidence="1 5" id="KW-0328">Glycosyltransferase</keyword>
<dbReference type="InterPro" id="IPR002616">
    <property type="entry name" value="tRNA_ribo_trans-like"/>
</dbReference>
<name>A0A937XGJ5_UNCW3</name>
<dbReference type="NCBIfam" id="TIGR00449">
    <property type="entry name" value="tgt_general"/>
    <property type="match status" value="1"/>
</dbReference>
<dbReference type="Proteomes" id="UP000779900">
    <property type="component" value="Unassembled WGS sequence"/>
</dbReference>
<comment type="caution">
    <text evidence="7">The sequence shown here is derived from an EMBL/GenBank/DDBJ whole genome shotgun (WGS) entry which is preliminary data.</text>
</comment>
<dbReference type="EC" id="2.4.2.29" evidence="5"/>
<evidence type="ECO:0000256" key="1">
    <source>
        <dbReference type="ARBA" id="ARBA00022676"/>
    </source>
</evidence>
<dbReference type="PANTHER" id="PTHR46499:SF1">
    <property type="entry name" value="QUEUINE TRNA-RIBOSYLTRANSFERASE"/>
    <property type="match status" value="1"/>
</dbReference>
<organism evidence="7 8">
    <name type="scientific">candidate division WOR-3 bacterium</name>
    <dbReference type="NCBI Taxonomy" id="2052148"/>
    <lineage>
        <taxon>Bacteria</taxon>
        <taxon>Bacteria division WOR-3</taxon>
    </lineage>
</organism>
<feature type="binding site" evidence="5">
    <location>
        <position position="214"/>
    </location>
    <ligand>
        <name>substrate</name>
    </ligand>
</feature>
<dbReference type="GO" id="GO:0008616">
    <property type="term" value="P:tRNA queuosine(34) biosynthetic process"/>
    <property type="evidence" value="ECO:0007669"/>
    <property type="project" value="UniProtKB-UniRule"/>
</dbReference>
<feature type="region of interest" description="RNA binding; important for wobble base 34 recognition" evidence="5">
    <location>
        <begin position="269"/>
        <end position="273"/>
    </location>
</feature>
<comment type="catalytic activity">
    <reaction evidence="4 5">
        <text>7-aminomethyl-7-carbaguanine + guanosine(34) in tRNA = 7-aminomethyl-7-carbaguanosine(34) in tRNA + guanine</text>
        <dbReference type="Rhea" id="RHEA:24104"/>
        <dbReference type="Rhea" id="RHEA-COMP:10341"/>
        <dbReference type="Rhea" id="RHEA-COMP:10342"/>
        <dbReference type="ChEBI" id="CHEBI:16235"/>
        <dbReference type="ChEBI" id="CHEBI:58703"/>
        <dbReference type="ChEBI" id="CHEBI:74269"/>
        <dbReference type="ChEBI" id="CHEBI:82833"/>
        <dbReference type="EC" id="2.4.2.29"/>
    </reaction>
</comment>
<keyword evidence="3 5" id="KW-0819">tRNA processing</keyword>
<comment type="similarity">
    <text evidence="5">Belongs to the queuine tRNA-ribosyltransferase family.</text>
</comment>
<dbReference type="AlphaFoldDB" id="A0A937XGJ5"/>
<evidence type="ECO:0000259" key="6">
    <source>
        <dbReference type="Pfam" id="PF01702"/>
    </source>
</evidence>
<dbReference type="InterPro" id="IPR050076">
    <property type="entry name" value="ArchSynthase1/Queuine_TRR"/>
</dbReference>
<proteinExistence type="inferred from homology"/>
<dbReference type="Gene3D" id="3.20.20.105">
    <property type="entry name" value="Queuine tRNA-ribosyltransferase-like"/>
    <property type="match status" value="1"/>
</dbReference>
<dbReference type="GO" id="GO:0005829">
    <property type="term" value="C:cytosol"/>
    <property type="evidence" value="ECO:0007669"/>
    <property type="project" value="TreeGrafter"/>
</dbReference>
<evidence type="ECO:0000313" key="7">
    <source>
        <dbReference type="EMBL" id="MBM3331236.1"/>
    </source>
</evidence>
<keyword evidence="2 5" id="KW-0808">Transferase</keyword>
<sequence>MTVLRFSIEKTDTRARLGRLVLPHGTVCTPCFMPVGTQGSVKTLTPAEVVESGAEIIVCNTYHLYLRPGYKRVQAAGGLAKFIGWSRPILTDSGGFQVYSLAALTRVTDEGAEFQSHVDGSRHLFTPELVVEIQEALGSDIAMCLDECPPYSVSRPVAEAAVARTSLWAERCSRARQPDTNLFGIVQGATYADLRETSAKSLVALDLPGYAIGGLCLGEASDVTYDMVGRVVPLLPVDRPRYLMGAGYPEDIIAAVRLGIDMFDCVLPTRNGRTGTAFTSAGRVAIRNSRYADDPAMLDLMCDCYTCRGFTRAYLRHLFVVGEALGPKLLTLHNVRFYQRLMQNIRAAVERGAFDRWSSEFLDRYRPGAEPAGNESDR</sequence>
<evidence type="ECO:0000313" key="8">
    <source>
        <dbReference type="Proteomes" id="UP000779900"/>
    </source>
</evidence>
<comment type="subunit">
    <text evidence="5">Homodimer. Within each dimer, one monomer is responsible for RNA recognition and catalysis, while the other monomer binds to the replacement base PreQ1.</text>
</comment>
<keyword evidence="5" id="KW-0479">Metal-binding</keyword>
<feature type="binding site" evidence="5">
    <location>
        <begin position="92"/>
        <end position="96"/>
    </location>
    <ligand>
        <name>substrate</name>
    </ligand>
</feature>
<feature type="binding site" evidence="5">
    <location>
        <position position="304"/>
    </location>
    <ligand>
        <name>Zn(2+)</name>
        <dbReference type="ChEBI" id="CHEBI:29105"/>
    </ligand>
</feature>
<evidence type="ECO:0000256" key="3">
    <source>
        <dbReference type="ARBA" id="ARBA00022694"/>
    </source>
</evidence>
<protein>
    <recommendedName>
        <fullName evidence="5">Queuine tRNA-ribosyltransferase</fullName>
        <ecNumber evidence="5">2.4.2.29</ecNumber>
    </recommendedName>
    <alternativeName>
        <fullName evidence="5">Guanine insertion enzyme</fullName>
    </alternativeName>
    <alternativeName>
        <fullName evidence="5">tRNA-guanine transglycosylase</fullName>
    </alternativeName>
</protein>
<evidence type="ECO:0000256" key="4">
    <source>
        <dbReference type="ARBA" id="ARBA00050112"/>
    </source>
</evidence>
<feature type="binding site" evidence="5">
    <location>
        <position position="187"/>
    </location>
    <ligand>
        <name>substrate</name>
    </ligand>
</feature>
<dbReference type="Pfam" id="PF01702">
    <property type="entry name" value="TGT"/>
    <property type="match status" value="1"/>
</dbReference>
<dbReference type="InterPro" id="IPR036511">
    <property type="entry name" value="TGT-like_sf"/>
</dbReference>
<comment type="pathway">
    <text evidence="5">tRNA modification; tRNA-queuosine biosynthesis.</text>
</comment>
<dbReference type="GO" id="GO:0046872">
    <property type="term" value="F:metal ion binding"/>
    <property type="evidence" value="ECO:0007669"/>
    <property type="project" value="UniProtKB-KW"/>
</dbReference>
<feature type="active site" description="Proton acceptor" evidence="5">
    <location>
        <position position="92"/>
    </location>
</feature>